<dbReference type="Proteomes" id="UP000316714">
    <property type="component" value="Unassembled WGS sequence"/>
</dbReference>
<dbReference type="PANTHER" id="PTHR11654">
    <property type="entry name" value="OLIGOPEPTIDE TRANSPORTER-RELATED"/>
    <property type="match status" value="1"/>
</dbReference>
<dbReference type="Pfam" id="PF00854">
    <property type="entry name" value="PTR2"/>
    <property type="match status" value="1"/>
</dbReference>
<evidence type="ECO:0000256" key="2">
    <source>
        <dbReference type="ARBA" id="ARBA00005982"/>
    </source>
</evidence>
<feature type="transmembrane region" description="Helical" evidence="7">
    <location>
        <begin position="96"/>
        <end position="115"/>
    </location>
</feature>
<keyword evidence="4 7" id="KW-1133">Transmembrane helix</keyword>
<accession>A0A5C5VIA3</accession>
<dbReference type="GO" id="GO:0016020">
    <property type="term" value="C:membrane"/>
    <property type="evidence" value="ECO:0007669"/>
    <property type="project" value="UniProtKB-SubCell"/>
</dbReference>
<feature type="transmembrane region" description="Helical" evidence="7">
    <location>
        <begin position="66"/>
        <end position="89"/>
    </location>
</feature>
<dbReference type="InterPro" id="IPR036259">
    <property type="entry name" value="MFS_trans_sf"/>
</dbReference>
<keyword evidence="5 7" id="KW-0472">Membrane</keyword>
<dbReference type="GO" id="GO:0022857">
    <property type="term" value="F:transmembrane transporter activity"/>
    <property type="evidence" value="ECO:0007669"/>
    <property type="project" value="InterPro"/>
</dbReference>
<comment type="subcellular location">
    <subcellularLocation>
        <location evidence="1 6">Membrane</location>
        <topology evidence="1 6">Multi-pass membrane protein</topology>
    </subcellularLocation>
</comment>
<protein>
    <submittedName>
        <fullName evidence="8">Di-/tripeptide transporter</fullName>
    </submittedName>
</protein>
<name>A0A5C5VIA3_9BACT</name>
<dbReference type="PROSITE" id="PS01022">
    <property type="entry name" value="PTR2_1"/>
    <property type="match status" value="1"/>
</dbReference>
<feature type="transmembrane region" description="Helical" evidence="7">
    <location>
        <begin position="121"/>
        <end position="139"/>
    </location>
</feature>
<feature type="transmembrane region" description="Helical" evidence="7">
    <location>
        <begin position="194"/>
        <end position="213"/>
    </location>
</feature>
<sequence length="469" mass="51893">MSEPQYRTTPDNSSGMPKGIPYIVGNEAAERFSFYGMRGILYLFLTEHLLNASGDLAVMEENEANYWYHSFVAGAYLTPIVGAVLSDWLWGKYRTIIILSLVYCLGHAVMALVDFPLVTHIAPRTALFMALSLIAIGTGGIKPCVSSHVGDQFGTKNKHLIPAVFSIFYFSINLGSMASYIIIPRLLDSYGPGVAFGVPGVLMALATLVFWMGRKVFVHVPATGSKMWTDIVSPAGRSAILNLVPLYIFVAAFWMLFDQTSSAWVEQAKHLDRNMFGYELNPAESQATNPLLVMLMIPLFSFVIYPVVGRFWEFTPLRRIGAGLLVTPISFAIAALLQRGIDAGQSPHISWQLLAYVVMTAAEILVSITALEFSYTQAPRTLKSFVMGLFFLSVFLGNMATAQVNHYVQAQKDAGNPVLDGENYYWFFTWAMLATAVAYVVWSQFYRGKTYIQGEEELDAVATAEGVNE</sequence>
<reference evidence="8 9" key="1">
    <citation type="submission" date="2019-02" db="EMBL/GenBank/DDBJ databases">
        <title>Deep-cultivation of Planctomycetes and their phenomic and genomic characterization uncovers novel biology.</title>
        <authorList>
            <person name="Wiegand S."/>
            <person name="Jogler M."/>
            <person name="Boedeker C."/>
            <person name="Pinto D."/>
            <person name="Vollmers J."/>
            <person name="Rivas-Marin E."/>
            <person name="Kohn T."/>
            <person name="Peeters S.H."/>
            <person name="Heuer A."/>
            <person name="Rast P."/>
            <person name="Oberbeckmann S."/>
            <person name="Bunk B."/>
            <person name="Jeske O."/>
            <person name="Meyerdierks A."/>
            <person name="Storesund J.E."/>
            <person name="Kallscheuer N."/>
            <person name="Luecker S."/>
            <person name="Lage O.M."/>
            <person name="Pohl T."/>
            <person name="Merkel B.J."/>
            <person name="Hornburger P."/>
            <person name="Mueller R.-W."/>
            <person name="Bruemmer F."/>
            <person name="Labrenz M."/>
            <person name="Spormann A.M."/>
            <person name="Op Den Camp H."/>
            <person name="Overmann J."/>
            <person name="Amann R."/>
            <person name="Jetten M.S.M."/>
            <person name="Mascher T."/>
            <person name="Medema M.H."/>
            <person name="Devos D.P."/>
            <person name="Kaster A.-K."/>
            <person name="Ovreas L."/>
            <person name="Rohde M."/>
            <person name="Galperin M.Y."/>
            <person name="Jogler C."/>
        </authorList>
    </citation>
    <scope>NUCLEOTIDE SEQUENCE [LARGE SCALE GENOMIC DNA]</scope>
    <source>
        <strain evidence="8 9">KOR34</strain>
    </source>
</reference>
<evidence type="ECO:0000256" key="1">
    <source>
        <dbReference type="ARBA" id="ARBA00004141"/>
    </source>
</evidence>
<dbReference type="PROSITE" id="PS01023">
    <property type="entry name" value="PTR2_2"/>
    <property type="match status" value="1"/>
</dbReference>
<gene>
    <name evidence="8" type="primary">dtpT</name>
    <name evidence="8" type="ORF">KOR34_25530</name>
</gene>
<organism evidence="8 9">
    <name type="scientific">Posidoniimonas corsicana</name>
    <dbReference type="NCBI Taxonomy" id="1938618"/>
    <lineage>
        <taxon>Bacteria</taxon>
        <taxon>Pseudomonadati</taxon>
        <taxon>Planctomycetota</taxon>
        <taxon>Planctomycetia</taxon>
        <taxon>Pirellulales</taxon>
        <taxon>Lacipirellulaceae</taxon>
        <taxon>Posidoniimonas</taxon>
    </lineage>
</organism>
<keyword evidence="9" id="KW-1185">Reference proteome</keyword>
<evidence type="ECO:0000313" key="9">
    <source>
        <dbReference type="Proteomes" id="UP000316714"/>
    </source>
</evidence>
<dbReference type="AlphaFoldDB" id="A0A5C5VIA3"/>
<keyword evidence="3 6" id="KW-0812">Transmembrane</keyword>
<dbReference type="EMBL" id="SIHJ01000001">
    <property type="protein sequence ID" value="TWT37599.1"/>
    <property type="molecule type" value="Genomic_DNA"/>
</dbReference>
<keyword evidence="6" id="KW-0813">Transport</keyword>
<feature type="transmembrane region" description="Helical" evidence="7">
    <location>
        <begin position="234"/>
        <end position="257"/>
    </location>
</feature>
<dbReference type="OrthoDB" id="9772725at2"/>
<feature type="transmembrane region" description="Helical" evidence="7">
    <location>
        <begin position="320"/>
        <end position="341"/>
    </location>
</feature>
<feature type="transmembrane region" description="Helical" evidence="7">
    <location>
        <begin position="160"/>
        <end position="182"/>
    </location>
</feature>
<dbReference type="SUPFAM" id="SSF103473">
    <property type="entry name" value="MFS general substrate transporter"/>
    <property type="match status" value="1"/>
</dbReference>
<comment type="similarity">
    <text evidence="2 6">Belongs to the major facilitator superfamily. Proton-dependent oligopeptide transporter (POT/PTR) (TC 2.A.17) family.</text>
</comment>
<dbReference type="InterPro" id="IPR018456">
    <property type="entry name" value="PTR2_symporter_CS"/>
</dbReference>
<feature type="transmembrane region" description="Helical" evidence="7">
    <location>
        <begin position="424"/>
        <end position="442"/>
    </location>
</feature>
<feature type="transmembrane region" description="Helical" evidence="7">
    <location>
        <begin position="353"/>
        <end position="373"/>
    </location>
</feature>
<dbReference type="GO" id="GO:0006857">
    <property type="term" value="P:oligopeptide transport"/>
    <property type="evidence" value="ECO:0007669"/>
    <property type="project" value="InterPro"/>
</dbReference>
<dbReference type="CDD" id="cd17347">
    <property type="entry name" value="MFS_SLC15A1_2_like"/>
    <property type="match status" value="1"/>
</dbReference>
<proteinExistence type="inferred from homology"/>
<dbReference type="InterPro" id="IPR000109">
    <property type="entry name" value="POT_fam"/>
</dbReference>
<dbReference type="RefSeq" id="WP_146564924.1">
    <property type="nucleotide sequence ID" value="NZ_SIHJ01000001.1"/>
</dbReference>
<evidence type="ECO:0000256" key="6">
    <source>
        <dbReference type="RuleBase" id="RU003755"/>
    </source>
</evidence>
<comment type="caution">
    <text evidence="8">The sequence shown here is derived from an EMBL/GenBank/DDBJ whole genome shotgun (WGS) entry which is preliminary data.</text>
</comment>
<evidence type="ECO:0000256" key="3">
    <source>
        <dbReference type="ARBA" id="ARBA00022692"/>
    </source>
</evidence>
<evidence type="ECO:0000256" key="4">
    <source>
        <dbReference type="ARBA" id="ARBA00022989"/>
    </source>
</evidence>
<evidence type="ECO:0000256" key="5">
    <source>
        <dbReference type="ARBA" id="ARBA00023136"/>
    </source>
</evidence>
<feature type="transmembrane region" description="Helical" evidence="7">
    <location>
        <begin position="291"/>
        <end position="308"/>
    </location>
</feature>
<dbReference type="Gene3D" id="1.20.1250.20">
    <property type="entry name" value="MFS general substrate transporter like domains"/>
    <property type="match status" value="2"/>
</dbReference>
<feature type="transmembrane region" description="Helical" evidence="7">
    <location>
        <begin position="385"/>
        <end position="404"/>
    </location>
</feature>
<evidence type="ECO:0000256" key="7">
    <source>
        <dbReference type="SAM" id="Phobius"/>
    </source>
</evidence>
<evidence type="ECO:0000313" key="8">
    <source>
        <dbReference type="EMBL" id="TWT37599.1"/>
    </source>
</evidence>